<evidence type="ECO:0000313" key="2">
    <source>
        <dbReference type="EMBL" id="JAV15902.1"/>
    </source>
</evidence>
<dbReference type="EMBL" id="GFDG01002897">
    <property type="protein sequence ID" value="JAV15902.1"/>
    <property type="molecule type" value="Transcribed_RNA"/>
</dbReference>
<feature type="transmembrane region" description="Helical" evidence="1">
    <location>
        <begin position="12"/>
        <end position="31"/>
    </location>
</feature>
<reference evidence="2" key="1">
    <citation type="submission" date="2017-01" db="EMBL/GenBank/DDBJ databases">
        <title>An insight into the sialome and mialome of the horn fly, Haematobia irritans.</title>
        <authorList>
            <person name="Breijo M."/>
            <person name="Boiani M."/>
            <person name="Ures X."/>
            <person name="Rocha S."/>
            <person name="Sequeira M."/>
            <person name="Ribeiro J.M."/>
        </authorList>
    </citation>
    <scope>NUCLEOTIDE SEQUENCE</scope>
</reference>
<feature type="non-terminal residue" evidence="2">
    <location>
        <position position="76"/>
    </location>
</feature>
<keyword evidence="1" id="KW-0472">Membrane</keyword>
<proteinExistence type="predicted"/>
<name>A0A1L8EB99_HAEIR</name>
<protein>
    <submittedName>
        <fullName evidence="2">Uncharacterized protein</fullName>
    </submittedName>
</protein>
<accession>A0A1L8EB99</accession>
<evidence type="ECO:0000256" key="1">
    <source>
        <dbReference type="SAM" id="Phobius"/>
    </source>
</evidence>
<keyword evidence="1" id="KW-1133">Transmembrane helix</keyword>
<sequence length="76" mass="8683">MNKPPKQPSFVSRNLVAIVMIPTIIAFHYGWNVMQNNRTLVQEHEQIDLPVVTFGKYVWRKVSGSDDSPNTNTKPT</sequence>
<keyword evidence="1" id="KW-0812">Transmembrane</keyword>
<dbReference type="AlphaFoldDB" id="A0A1L8EB99"/>
<organism evidence="2">
    <name type="scientific">Haematobia irritans</name>
    <name type="common">Horn fly</name>
    <name type="synonym">Conops irritans</name>
    <dbReference type="NCBI Taxonomy" id="7368"/>
    <lineage>
        <taxon>Eukaryota</taxon>
        <taxon>Metazoa</taxon>
        <taxon>Ecdysozoa</taxon>
        <taxon>Arthropoda</taxon>
        <taxon>Hexapoda</taxon>
        <taxon>Insecta</taxon>
        <taxon>Pterygota</taxon>
        <taxon>Neoptera</taxon>
        <taxon>Endopterygota</taxon>
        <taxon>Diptera</taxon>
        <taxon>Brachycera</taxon>
        <taxon>Muscomorpha</taxon>
        <taxon>Muscoidea</taxon>
        <taxon>Muscidae</taxon>
        <taxon>Haematobia</taxon>
    </lineage>
</organism>